<feature type="transmembrane region" description="Helical" evidence="7">
    <location>
        <begin position="72"/>
        <end position="92"/>
    </location>
</feature>
<keyword evidence="9" id="KW-1185">Reference proteome</keyword>
<comment type="similarity">
    <text evidence="2">Belongs to the nucleobase:cation symporter-2 (NCS2) (TC 2.A.40) family.</text>
</comment>
<feature type="transmembrane region" description="Helical" evidence="7">
    <location>
        <begin position="371"/>
        <end position="393"/>
    </location>
</feature>
<dbReference type="PANTHER" id="PTHR42810:SF1">
    <property type="entry name" value="PURINE PERMEASE YWDJ-RELATED"/>
    <property type="match status" value="1"/>
</dbReference>
<reference evidence="8" key="1">
    <citation type="journal article" date="2014" name="Int. J. Syst. Evol. Microbiol.">
        <title>Complete genome sequence of Corynebacterium casei LMG S-19264T (=DSM 44701T), isolated from a smear-ripened cheese.</title>
        <authorList>
            <consortium name="US DOE Joint Genome Institute (JGI-PGF)"/>
            <person name="Walter F."/>
            <person name="Albersmeier A."/>
            <person name="Kalinowski J."/>
            <person name="Ruckert C."/>
        </authorList>
    </citation>
    <scope>NUCLEOTIDE SEQUENCE</scope>
    <source>
        <strain evidence="8">CGMCC 1.12698</strain>
    </source>
</reference>
<feature type="transmembrane region" description="Helical" evidence="7">
    <location>
        <begin position="399"/>
        <end position="421"/>
    </location>
</feature>
<keyword evidence="3" id="KW-0813">Transport</keyword>
<evidence type="ECO:0000256" key="6">
    <source>
        <dbReference type="ARBA" id="ARBA00023136"/>
    </source>
</evidence>
<comment type="subcellular location">
    <subcellularLocation>
        <location evidence="1">Membrane</location>
        <topology evidence="1">Multi-pass membrane protein</topology>
    </subcellularLocation>
</comment>
<keyword evidence="6 7" id="KW-0472">Membrane</keyword>
<name>A0A917EPK7_9BACI</name>
<feature type="transmembrane region" description="Helical" evidence="7">
    <location>
        <begin position="39"/>
        <end position="60"/>
    </location>
</feature>
<feature type="transmembrane region" description="Helical" evidence="7">
    <location>
        <begin position="342"/>
        <end position="359"/>
    </location>
</feature>
<proteinExistence type="inferred from homology"/>
<dbReference type="GO" id="GO:0042907">
    <property type="term" value="F:xanthine transmembrane transporter activity"/>
    <property type="evidence" value="ECO:0007669"/>
    <property type="project" value="TreeGrafter"/>
</dbReference>
<dbReference type="InterPro" id="IPR006042">
    <property type="entry name" value="Xan_ur_permease"/>
</dbReference>
<gene>
    <name evidence="8" type="ORF">GCM10007140_11590</name>
</gene>
<protein>
    <submittedName>
        <fullName evidence="8">Purine permease</fullName>
    </submittedName>
</protein>
<dbReference type="InterPro" id="IPR006043">
    <property type="entry name" value="NCS2"/>
</dbReference>
<dbReference type="Pfam" id="PF00860">
    <property type="entry name" value="Xan_ur_permease"/>
    <property type="match status" value="1"/>
</dbReference>
<keyword evidence="4 7" id="KW-0812">Transmembrane</keyword>
<evidence type="ECO:0000256" key="2">
    <source>
        <dbReference type="ARBA" id="ARBA00008821"/>
    </source>
</evidence>
<evidence type="ECO:0000313" key="9">
    <source>
        <dbReference type="Proteomes" id="UP000605259"/>
    </source>
</evidence>
<feature type="transmembrane region" description="Helical" evidence="7">
    <location>
        <begin position="191"/>
        <end position="212"/>
    </location>
</feature>
<dbReference type="PANTHER" id="PTHR42810">
    <property type="entry name" value="PURINE PERMEASE C1399.01C-RELATED"/>
    <property type="match status" value="1"/>
</dbReference>
<feature type="transmembrane region" description="Helical" evidence="7">
    <location>
        <begin position="232"/>
        <end position="253"/>
    </location>
</feature>
<feature type="transmembrane region" description="Helical" evidence="7">
    <location>
        <begin position="161"/>
        <end position="179"/>
    </location>
</feature>
<evidence type="ECO:0000256" key="3">
    <source>
        <dbReference type="ARBA" id="ARBA00022448"/>
    </source>
</evidence>
<comment type="caution">
    <text evidence="8">The sequence shown here is derived from an EMBL/GenBank/DDBJ whole genome shotgun (WGS) entry which is preliminary data.</text>
</comment>
<dbReference type="PROSITE" id="PS01116">
    <property type="entry name" value="XANTH_URACIL_PERMASE"/>
    <property type="match status" value="1"/>
</dbReference>
<evidence type="ECO:0000256" key="4">
    <source>
        <dbReference type="ARBA" id="ARBA00022692"/>
    </source>
</evidence>
<evidence type="ECO:0000256" key="7">
    <source>
        <dbReference type="SAM" id="Phobius"/>
    </source>
</evidence>
<dbReference type="EMBL" id="BMFK01000001">
    <property type="protein sequence ID" value="GGE62994.1"/>
    <property type="molecule type" value="Genomic_DNA"/>
</dbReference>
<feature type="transmembrane region" description="Helical" evidence="7">
    <location>
        <begin position="131"/>
        <end position="155"/>
    </location>
</feature>
<feature type="transmembrane region" description="Helical" evidence="7">
    <location>
        <begin position="98"/>
        <end position="119"/>
    </location>
</feature>
<evidence type="ECO:0000256" key="1">
    <source>
        <dbReference type="ARBA" id="ARBA00004141"/>
    </source>
</evidence>
<accession>A0A917EPK7</accession>
<feature type="transmembrane region" description="Helical" evidence="7">
    <location>
        <begin position="315"/>
        <end position="336"/>
    </location>
</feature>
<sequence>MRIMKHISASLQWVLFIISGNLVAPIAIASAYGLEGTDAMLFIQRTLFVLSVAGLLQVLFGHKLPIHEGPAGLWWGVFTLYASLGVTLFGSTTETLQVLQFSLLLSGVLSILLSIFGIVEKLAAYFTSTVMGIYLLLLVVQLSGAFFNGMLGLTYTQDGTIHSTIALISLAVMGLAFYLNTVPRLKQYSMMICICFGWVLFALFDLTTPIAHTTDLFTIPTLFAFGPPIIEWSMVPTVFLVTLLLMTNMLASVRIMESVLKSKNEKVDNISIKKAGFFTGVGQLIGGLFSAVGPVPISGAAGFVAANNIPSRIPFIIASVIIIGCSLLSPVTAFFATLPSSVGFAAIFPIFAGMLGLAIQELDRVHDRNTLYKTVGIPLFAGIGIMFVPSTAFGSLSPVLSSLLSNGLVFGTVIAIIFEVVRSRGTS</sequence>
<evidence type="ECO:0000313" key="8">
    <source>
        <dbReference type="EMBL" id="GGE62994.1"/>
    </source>
</evidence>
<dbReference type="GO" id="GO:0005886">
    <property type="term" value="C:plasma membrane"/>
    <property type="evidence" value="ECO:0007669"/>
    <property type="project" value="TreeGrafter"/>
</dbReference>
<dbReference type="NCBIfam" id="NF037981">
    <property type="entry name" value="NCS2_1"/>
    <property type="match status" value="1"/>
</dbReference>
<organism evidence="8 9">
    <name type="scientific">Priestia taiwanensis</name>
    <dbReference type="NCBI Taxonomy" id="1347902"/>
    <lineage>
        <taxon>Bacteria</taxon>
        <taxon>Bacillati</taxon>
        <taxon>Bacillota</taxon>
        <taxon>Bacilli</taxon>
        <taxon>Bacillales</taxon>
        <taxon>Bacillaceae</taxon>
        <taxon>Priestia</taxon>
    </lineage>
</organism>
<dbReference type="AlphaFoldDB" id="A0A917EPK7"/>
<evidence type="ECO:0000256" key="5">
    <source>
        <dbReference type="ARBA" id="ARBA00022989"/>
    </source>
</evidence>
<keyword evidence="5 7" id="KW-1133">Transmembrane helix</keyword>
<dbReference type="Proteomes" id="UP000605259">
    <property type="component" value="Unassembled WGS sequence"/>
</dbReference>
<reference evidence="8" key="2">
    <citation type="submission" date="2020-09" db="EMBL/GenBank/DDBJ databases">
        <authorList>
            <person name="Sun Q."/>
            <person name="Zhou Y."/>
        </authorList>
    </citation>
    <scope>NUCLEOTIDE SEQUENCE</scope>
    <source>
        <strain evidence="8">CGMCC 1.12698</strain>
    </source>
</reference>